<feature type="non-terminal residue" evidence="2">
    <location>
        <position position="1"/>
    </location>
</feature>
<dbReference type="STRING" id="3775.A0A1Q3C9P6"/>
<dbReference type="PANTHER" id="PTHR32166:SF121">
    <property type="entry name" value="DUF659 DOMAIN-CONTAINING PROTEIN"/>
    <property type="match status" value="1"/>
</dbReference>
<gene>
    <name evidence="2" type="ORF">CFOL_v3_20291</name>
</gene>
<dbReference type="InterPro" id="IPR007021">
    <property type="entry name" value="DUF659"/>
</dbReference>
<protein>
    <submittedName>
        <fullName evidence="2">DUF659 domain-containing protein</fullName>
    </submittedName>
</protein>
<sequence>PNGLTFIKYVDALDVVKDASTLFHLFSEVVEWVGPSNAVHVVTDNATNYIAAGRLLHAKYDSIYWFPCVAHCLNLLLKDIVRMPRMDNLVSHASQIILFLKRSGWIEIVRFVMTRFPTSFITLKSIYDHKHDLQALVTSKHFTIHKLANTSKGKKKICSTILDMKFWDDYLIAIKVASPIIRLLRIIDSYEKPSLGYVYDGMFRAKIAIKFLVNNKKRWYKP</sequence>
<dbReference type="InParanoid" id="A0A1Q3C9P6"/>
<keyword evidence="3" id="KW-1185">Reference proteome</keyword>
<dbReference type="PANTHER" id="PTHR32166">
    <property type="entry name" value="OSJNBA0013A04.12 PROTEIN"/>
    <property type="match status" value="1"/>
</dbReference>
<dbReference type="AlphaFoldDB" id="A0A1Q3C9P6"/>
<dbReference type="EMBL" id="BDDD01001532">
    <property type="protein sequence ID" value="GAV76818.1"/>
    <property type="molecule type" value="Genomic_DNA"/>
</dbReference>
<proteinExistence type="predicted"/>
<dbReference type="Proteomes" id="UP000187406">
    <property type="component" value="Unassembled WGS sequence"/>
</dbReference>
<dbReference type="SUPFAM" id="SSF53098">
    <property type="entry name" value="Ribonuclease H-like"/>
    <property type="match status" value="1"/>
</dbReference>
<name>A0A1Q3C9P6_CEPFO</name>
<reference evidence="3" key="1">
    <citation type="submission" date="2016-04" db="EMBL/GenBank/DDBJ databases">
        <title>Cephalotus genome sequencing.</title>
        <authorList>
            <person name="Fukushima K."/>
            <person name="Hasebe M."/>
            <person name="Fang X."/>
        </authorList>
    </citation>
    <scope>NUCLEOTIDE SEQUENCE [LARGE SCALE GENOMIC DNA]</scope>
    <source>
        <strain evidence="3">cv. St1</strain>
    </source>
</reference>
<dbReference type="Pfam" id="PF04937">
    <property type="entry name" value="DUF659"/>
    <property type="match status" value="1"/>
</dbReference>
<evidence type="ECO:0000259" key="1">
    <source>
        <dbReference type="Pfam" id="PF04937"/>
    </source>
</evidence>
<dbReference type="InterPro" id="IPR012337">
    <property type="entry name" value="RNaseH-like_sf"/>
</dbReference>
<dbReference type="OrthoDB" id="2012664at2759"/>
<evidence type="ECO:0000313" key="3">
    <source>
        <dbReference type="Proteomes" id="UP000187406"/>
    </source>
</evidence>
<feature type="domain" description="DUF659" evidence="1">
    <location>
        <begin position="1"/>
        <end position="96"/>
    </location>
</feature>
<accession>A0A1Q3C9P6</accession>
<organism evidence="2 3">
    <name type="scientific">Cephalotus follicularis</name>
    <name type="common">Albany pitcher plant</name>
    <dbReference type="NCBI Taxonomy" id="3775"/>
    <lineage>
        <taxon>Eukaryota</taxon>
        <taxon>Viridiplantae</taxon>
        <taxon>Streptophyta</taxon>
        <taxon>Embryophyta</taxon>
        <taxon>Tracheophyta</taxon>
        <taxon>Spermatophyta</taxon>
        <taxon>Magnoliopsida</taxon>
        <taxon>eudicotyledons</taxon>
        <taxon>Gunneridae</taxon>
        <taxon>Pentapetalae</taxon>
        <taxon>rosids</taxon>
        <taxon>fabids</taxon>
        <taxon>Oxalidales</taxon>
        <taxon>Cephalotaceae</taxon>
        <taxon>Cephalotus</taxon>
    </lineage>
</organism>
<comment type="caution">
    <text evidence="2">The sequence shown here is derived from an EMBL/GenBank/DDBJ whole genome shotgun (WGS) entry which is preliminary data.</text>
</comment>
<evidence type="ECO:0000313" key="2">
    <source>
        <dbReference type="EMBL" id="GAV76818.1"/>
    </source>
</evidence>
<feature type="non-terminal residue" evidence="2">
    <location>
        <position position="222"/>
    </location>
</feature>